<feature type="domain" description="Thioesterase" evidence="1">
    <location>
        <begin position="21"/>
        <end position="231"/>
    </location>
</feature>
<dbReference type="InterPro" id="IPR001031">
    <property type="entry name" value="Thioesterase"/>
</dbReference>
<dbReference type="PANTHER" id="PTHR11487:SF0">
    <property type="entry name" value="S-ACYL FATTY ACID SYNTHASE THIOESTERASE, MEDIUM CHAIN"/>
    <property type="match status" value="1"/>
</dbReference>
<evidence type="ECO:0000313" key="3">
    <source>
        <dbReference type="Proteomes" id="UP001597097"/>
    </source>
</evidence>
<keyword evidence="3" id="KW-1185">Reference proteome</keyword>
<protein>
    <submittedName>
        <fullName evidence="2">Thioesterase II family protein</fullName>
    </submittedName>
</protein>
<accession>A0ABW4GTW0</accession>
<dbReference type="InterPro" id="IPR012223">
    <property type="entry name" value="TEII"/>
</dbReference>
<sequence length="253" mass="27764">MNSAGPRWISWRHRNPTANVRLYCLPYAGGGTRIFESWPALLGEEVEVCPILLPGREDRIAEPPMSRLADLVPALLDGLAPTMSKPFAIYGHSMGGLVAFELARRLSAEGARMPVHLYVSGCGPALIPAARRMGELPDDEFIDGLREMNGTPPEFFEDRDLVDLLLPTIRADFRLSEDSAAREGVRLPIPMTAFAGEHDTNALPAEVERWSEHAAAGFGFHVYPGDHFFIHDCAPMLDVLRQGLVGARPLPTS</sequence>
<proteinExistence type="predicted"/>
<evidence type="ECO:0000313" key="2">
    <source>
        <dbReference type="EMBL" id="MFD1546323.1"/>
    </source>
</evidence>
<evidence type="ECO:0000259" key="1">
    <source>
        <dbReference type="Pfam" id="PF00975"/>
    </source>
</evidence>
<organism evidence="2 3">
    <name type="scientific">Nonomuraea guangzhouensis</name>
    <dbReference type="NCBI Taxonomy" id="1291555"/>
    <lineage>
        <taxon>Bacteria</taxon>
        <taxon>Bacillati</taxon>
        <taxon>Actinomycetota</taxon>
        <taxon>Actinomycetes</taxon>
        <taxon>Streptosporangiales</taxon>
        <taxon>Streptosporangiaceae</taxon>
        <taxon>Nonomuraea</taxon>
    </lineage>
</organism>
<dbReference type="Proteomes" id="UP001597097">
    <property type="component" value="Unassembled WGS sequence"/>
</dbReference>
<dbReference type="EMBL" id="JBHUCM010000065">
    <property type="protein sequence ID" value="MFD1546323.1"/>
    <property type="molecule type" value="Genomic_DNA"/>
</dbReference>
<reference evidence="3" key="1">
    <citation type="journal article" date="2019" name="Int. J. Syst. Evol. Microbiol.">
        <title>The Global Catalogue of Microorganisms (GCM) 10K type strain sequencing project: providing services to taxonomists for standard genome sequencing and annotation.</title>
        <authorList>
            <consortium name="The Broad Institute Genomics Platform"/>
            <consortium name="The Broad Institute Genome Sequencing Center for Infectious Disease"/>
            <person name="Wu L."/>
            <person name="Ma J."/>
        </authorList>
    </citation>
    <scope>NUCLEOTIDE SEQUENCE [LARGE SCALE GENOMIC DNA]</scope>
    <source>
        <strain evidence="3">CGMCC 1.15399</strain>
    </source>
</reference>
<dbReference type="Pfam" id="PF00975">
    <property type="entry name" value="Thioesterase"/>
    <property type="match status" value="1"/>
</dbReference>
<dbReference type="RefSeq" id="WP_219539584.1">
    <property type="nucleotide sequence ID" value="NZ_JAHKRM010000066.1"/>
</dbReference>
<comment type="caution">
    <text evidence="2">The sequence shown here is derived from an EMBL/GenBank/DDBJ whole genome shotgun (WGS) entry which is preliminary data.</text>
</comment>
<dbReference type="PANTHER" id="PTHR11487">
    <property type="entry name" value="THIOESTERASE"/>
    <property type="match status" value="1"/>
</dbReference>
<name>A0ABW4GTW0_9ACTN</name>
<gene>
    <name evidence="2" type="ORF">ACFSJ0_55470</name>
</gene>